<reference evidence="1 2" key="1">
    <citation type="submission" date="2010-10" db="EMBL/GenBank/DDBJ databases">
        <title>Complete sequence of Frankia sp. EuI1c.</title>
        <authorList>
            <consortium name="US DOE Joint Genome Institute"/>
            <person name="Lucas S."/>
            <person name="Copeland A."/>
            <person name="Lapidus A."/>
            <person name="Cheng J.-F."/>
            <person name="Bruce D."/>
            <person name="Goodwin L."/>
            <person name="Pitluck S."/>
            <person name="Chertkov O."/>
            <person name="Detter J.C."/>
            <person name="Han C."/>
            <person name="Tapia R."/>
            <person name="Land M."/>
            <person name="Hauser L."/>
            <person name="Jeffries C."/>
            <person name="Kyrpides N."/>
            <person name="Ivanova N."/>
            <person name="Mikhailova N."/>
            <person name="Beauchemin N."/>
            <person name="Sen A."/>
            <person name="Sur S.A."/>
            <person name="Gtari M."/>
            <person name="Wall L."/>
            <person name="Tisa L."/>
            <person name="Woyke T."/>
        </authorList>
    </citation>
    <scope>NUCLEOTIDE SEQUENCE [LARGE SCALE GENOMIC DNA]</scope>
    <source>
        <strain evidence="2">DSM 45817 / CECT 9037 / EuI1c</strain>
    </source>
</reference>
<dbReference type="STRING" id="298654.FraEuI1c_0907"/>
<dbReference type="InParanoid" id="E3IXG4"/>
<evidence type="ECO:0000313" key="1">
    <source>
        <dbReference type="EMBL" id="ADP78981.1"/>
    </source>
</evidence>
<keyword evidence="1" id="KW-0503">Monooxygenase</keyword>
<name>E3IXG4_PSEI1</name>
<dbReference type="KEGG" id="fri:FraEuI1c_0907"/>
<organism evidence="1 2">
    <name type="scientific">Pseudofrankia inefficax (strain DSM 45817 / CECT 9037 / DDB 130130 / EuI1c)</name>
    <name type="common">Frankia inefficax</name>
    <dbReference type="NCBI Taxonomy" id="298654"/>
    <lineage>
        <taxon>Bacteria</taxon>
        <taxon>Bacillati</taxon>
        <taxon>Actinomycetota</taxon>
        <taxon>Actinomycetes</taxon>
        <taxon>Frankiales</taxon>
        <taxon>Frankiaceae</taxon>
        <taxon>Pseudofrankia</taxon>
    </lineage>
</organism>
<dbReference type="GO" id="GO:0004497">
    <property type="term" value="F:monooxygenase activity"/>
    <property type="evidence" value="ECO:0007669"/>
    <property type="project" value="UniProtKB-KW"/>
</dbReference>
<protein>
    <submittedName>
        <fullName evidence="1">Putative ascorbate-dependent monooxygenase</fullName>
    </submittedName>
</protein>
<dbReference type="RefSeq" id="WP_013422102.1">
    <property type="nucleotide sequence ID" value="NC_014666.1"/>
</dbReference>
<dbReference type="Gene3D" id="2.120.10.30">
    <property type="entry name" value="TolB, C-terminal domain"/>
    <property type="match status" value="1"/>
</dbReference>
<dbReference type="AlphaFoldDB" id="E3IXG4"/>
<dbReference type="SUPFAM" id="SSF63829">
    <property type="entry name" value="Calcium-dependent phosphotriesterase"/>
    <property type="match status" value="1"/>
</dbReference>
<dbReference type="eggNOG" id="COG3386">
    <property type="taxonomic scope" value="Bacteria"/>
</dbReference>
<dbReference type="Proteomes" id="UP000002484">
    <property type="component" value="Chromosome"/>
</dbReference>
<evidence type="ECO:0000313" key="2">
    <source>
        <dbReference type="Proteomes" id="UP000002484"/>
    </source>
</evidence>
<proteinExistence type="predicted"/>
<dbReference type="HOGENOM" id="CLU_1515779_0_0_11"/>
<sequence>MGIVRAVDVAGGVDGELAVELTTGPLGALAARDGRLYGTDLEHNEIKMLSAGGHVTTVAGTGTQGDTGDGGPATAAALDLSKGLNRYQAGLTVDAADLFLAEPSRARVRRVDRTGTVTTVAGTGIVGEPTDTGPARATQLGFPYQVTAAPDGSIFIVDLYDILSAGTTGLLGILVHH</sequence>
<dbReference type="EMBL" id="CP002299">
    <property type="protein sequence ID" value="ADP78981.1"/>
    <property type="molecule type" value="Genomic_DNA"/>
</dbReference>
<keyword evidence="1" id="KW-0560">Oxidoreductase</keyword>
<keyword evidence="2" id="KW-1185">Reference proteome</keyword>
<accession>E3IXG4</accession>
<gene>
    <name evidence="1" type="ordered locus">FraEuI1c_0907</name>
</gene>
<dbReference type="InterPro" id="IPR011042">
    <property type="entry name" value="6-blade_b-propeller_TolB-like"/>
</dbReference>